<dbReference type="KEGG" id="trg:TRUGW13939_07331"/>
<dbReference type="AlphaFoldDB" id="A0A7H8R2F5"/>
<dbReference type="OrthoDB" id="5440at2759"/>
<dbReference type="Proteomes" id="UP000509510">
    <property type="component" value="Chromosome IV"/>
</dbReference>
<keyword evidence="3" id="KW-1185">Reference proteome</keyword>
<protein>
    <recommendedName>
        <fullName evidence="4">Dienelactone hydrolase</fullName>
    </recommendedName>
</protein>
<dbReference type="SUPFAM" id="SSF54427">
    <property type="entry name" value="NTF2-like"/>
    <property type="match status" value="1"/>
</dbReference>
<feature type="compositionally biased region" description="Polar residues" evidence="1">
    <location>
        <begin position="436"/>
        <end position="447"/>
    </location>
</feature>
<dbReference type="PANTHER" id="PTHR38436">
    <property type="entry name" value="POLYKETIDE CYCLASE SNOAL-LIKE DOMAIN"/>
    <property type="match status" value="1"/>
</dbReference>
<dbReference type="PANTHER" id="PTHR38436:SF3">
    <property type="entry name" value="CARBOXYMETHYLENEBUTENOLIDASE-RELATED"/>
    <property type="match status" value="1"/>
</dbReference>
<dbReference type="GeneID" id="55994824"/>
<evidence type="ECO:0000256" key="1">
    <source>
        <dbReference type="SAM" id="MobiDB-lite"/>
    </source>
</evidence>
<dbReference type="GO" id="GO:0030638">
    <property type="term" value="P:polyketide metabolic process"/>
    <property type="evidence" value="ECO:0007669"/>
    <property type="project" value="InterPro"/>
</dbReference>
<evidence type="ECO:0000313" key="2">
    <source>
        <dbReference type="EMBL" id="QKX60188.1"/>
    </source>
</evidence>
<dbReference type="RefSeq" id="XP_035346365.1">
    <property type="nucleotide sequence ID" value="XM_035490472.1"/>
</dbReference>
<feature type="compositionally biased region" description="Polar residues" evidence="1">
    <location>
        <begin position="485"/>
        <end position="498"/>
    </location>
</feature>
<dbReference type="InterPro" id="IPR032710">
    <property type="entry name" value="NTF2-like_dom_sf"/>
</dbReference>
<evidence type="ECO:0000313" key="3">
    <source>
        <dbReference type="Proteomes" id="UP000509510"/>
    </source>
</evidence>
<sequence length="515" mass="56840">MASVTINAPGNGLMYNTFLNTQLSTPRLCITSEEDEFDTETIRNWQNEGFDVSYVPLNNGGKDYLGRLNSLKEGLGVGEQYAIIAYGDAAAFCLDHFHKPTTGARLTALIAYYPTSIPDTRTRFPPSLKVLVHLAGDTIKVVSTPQVLGLQSKKKRVVTRTNDPGVGIGERKDMSYTAFTYEYVQPGFGENDMDEYNHTAAELAWSRSLDVLRRAFRKDSDLERQWEINTESKFFNDNLPDTMSTYVTHKNAAVTLGPTLAGGVGAKALRRFYENEFLSTKPPSMRLRLLSRTVGADRVVDEIYTTFDHTLEMPWMLPGVPATGKRVEVILVAIVALKADKIFTEHLYWDQASVLMQVGLLDPKLVPQGVSGVTKLPVTGRESARRILSEHPARGNEYHQKLVANARERPASSSTSSKPKRSNRQSTSKKPEQRKTQANGVQGGESSKASDKVSDAEKSLNGLSINDKGKQQASTQDEDGKENANEGSNFADNESDTPSPERPAMAAHVESEKVE</sequence>
<gene>
    <name evidence="2" type="ORF">TRUGW13939_07331</name>
</gene>
<dbReference type="Gene3D" id="3.10.450.50">
    <property type="match status" value="1"/>
</dbReference>
<dbReference type="EMBL" id="CP055901">
    <property type="protein sequence ID" value="QKX60188.1"/>
    <property type="molecule type" value="Genomic_DNA"/>
</dbReference>
<reference evidence="3" key="1">
    <citation type="submission" date="2020-06" db="EMBL/GenBank/DDBJ databases">
        <title>A chromosome-scale genome assembly of Talaromyces rugulosus W13939.</title>
        <authorList>
            <person name="Wang B."/>
            <person name="Guo L."/>
            <person name="Ye K."/>
            <person name="Wang L."/>
        </authorList>
    </citation>
    <scope>NUCLEOTIDE SEQUENCE [LARGE SCALE GENOMIC DNA]</scope>
    <source>
        <strain evidence="3">W13939</strain>
    </source>
</reference>
<proteinExistence type="predicted"/>
<evidence type="ECO:0008006" key="4">
    <source>
        <dbReference type="Google" id="ProtNLM"/>
    </source>
</evidence>
<name>A0A7H8R2F5_TALRU</name>
<feature type="region of interest" description="Disordered" evidence="1">
    <location>
        <begin position="406"/>
        <end position="515"/>
    </location>
</feature>
<feature type="compositionally biased region" description="Basic and acidic residues" evidence="1">
    <location>
        <begin position="448"/>
        <end position="458"/>
    </location>
</feature>
<dbReference type="InterPro" id="IPR009959">
    <property type="entry name" value="Cyclase_SnoaL-like"/>
</dbReference>
<accession>A0A7H8R2F5</accession>
<organism evidence="2 3">
    <name type="scientific">Talaromyces rugulosus</name>
    <name type="common">Penicillium rugulosum</name>
    <dbReference type="NCBI Taxonomy" id="121627"/>
    <lineage>
        <taxon>Eukaryota</taxon>
        <taxon>Fungi</taxon>
        <taxon>Dikarya</taxon>
        <taxon>Ascomycota</taxon>
        <taxon>Pezizomycotina</taxon>
        <taxon>Eurotiomycetes</taxon>
        <taxon>Eurotiomycetidae</taxon>
        <taxon>Eurotiales</taxon>
        <taxon>Trichocomaceae</taxon>
        <taxon>Talaromyces</taxon>
        <taxon>Talaromyces sect. Islandici</taxon>
    </lineage>
</organism>